<protein>
    <submittedName>
        <fullName evidence="1">Uncharacterized protein</fullName>
    </submittedName>
</protein>
<name>A0A9P3LK67_9APHY</name>
<sequence length="92" mass="10417">MPIKLKYPERRALLLKSAPSAVSPARGGIVLRNPDEQFAEQSNLRVLLRARRCGDRALWVVGCAWWTRGSISPAKCRTKMWHVIWSSLTLTS</sequence>
<comment type="caution">
    <text evidence="1">The sequence shown here is derived from an EMBL/GenBank/DDBJ whole genome shotgun (WGS) entry which is preliminary data.</text>
</comment>
<accession>A0A9P3LK67</accession>
<reference evidence="1 2" key="1">
    <citation type="submission" date="2021-08" db="EMBL/GenBank/DDBJ databases">
        <title>Draft Genome Sequence of Phanerochaete sordida strain YK-624.</title>
        <authorList>
            <person name="Mori T."/>
            <person name="Dohra H."/>
            <person name="Suzuki T."/>
            <person name="Kawagishi H."/>
            <person name="Hirai H."/>
        </authorList>
    </citation>
    <scope>NUCLEOTIDE SEQUENCE [LARGE SCALE GENOMIC DNA]</scope>
    <source>
        <strain evidence="1 2">YK-624</strain>
    </source>
</reference>
<proteinExistence type="predicted"/>
<keyword evidence="2" id="KW-1185">Reference proteome</keyword>
<dbReference type="AlphaFoldDB" id="A0A9P3LK67"/>
<organism evidence="1 2">
    <name type="scientific">Phanerochaete sordida</name>
    <dbReference type="NCBI Taxonomy" id="48140"/>
    <lineage>
        <taxon>Eukaryota</taxon>
        <taxon>Fungi</taxon>
        <taxon>Dikarya</taxon>
        <taxon>Basidiomycota</taxon>
        <taxon>Agaricomycotina</taxon>
        <taxon>Agaricomycetes</taxon>
        <taxon>Polyporales</taxon>
        <taxon>Phanerochaetaceae</taxon>
        <taxon>Phanerochaete</taxon>
    </lineage>
</organism>
<evidence type="ECO:0000313" key="1">
    <source>
        <dbReference type="EMBL" id="GJE96942.1"/>
    </source>
</evidence>
<evidence type="ECO:0000313" key="2">
    <source>
        <dbReference type="Proteomes" id="UP000703269"/>
    </source>
</evidence>
<dbReference type="Proteomes" id="UP000703269">
    <property type="component" value="Unassembled WGS sequence"/>
</dbReference>
<gene>
    <name evidence="1" type="ORF">PsYK624_131510</name>
</gene>
<dbReference type="EMBL" id="BPQB01000065">
    <property type="protein sequence ID" value="GJE96942.1"/>
    <property type="molecule type" value="Genomic_DNA"/>
</dbReference>